<dbReference type="GO" id="GO:0009317">
    <property type="term" value="C:acetyl-CoA carboxylase complex"/>
    <property type="evidence" value="ECO:0007669"/>
    <property type="project" value="InterPro"/>
</dbReference>
<gene>
    <name evidence="7" type="primary">accB</name>
    <name evidence="6" type="ORF">AWM72_08895</name>
    <name evidence="7" type="ORF">CYJ28_00855</name>
</gene>
<dbReference type="RefSeq" id="WP_067976366.1">
    <property type="nucleotide sequence ID" value="NZ_CAJHKM010000003.1"/>
</dbReference>
<comment type="function">
    <text evidence="3">This protein is a component of the acetyl coenzyme A carboxylase complex; first, biotin carboxylase catalyzes the carboxylation of the carrier protein and then the transcarboxylase transfers the carboxyl group to form malonyl-CoA.</text>
</comment>
<dbReference type="CDD" id="cd06850">
    <property type="entry name" value="biotinyl_domain"/>
    <property type="match status" value="1"/>
</dbReference>
<sequence>METKEIKALIQAVDASSLQQFVFKNEDLEIVMSKLETDALNAKLTDQAATSVDALAAEKAGQEEASPAPAPAAEEASKEEESLTGQVVTSPIVGVVYLAPGPDRDPYVSLGQTIQAGETVCIVEAMKIMNEIPAEYSGTISQILVKDGEVVEYGQPLFEIS</sequence>
<dbReference type="Gene3D" id="2.40.50.100">
    <property type="match status" value="1"/>
</dbReference>
<dbReference type="InterPro" id="IPR000089">
    <property type="entry name" value="Biotin_lipoyl"/>
</dbReference>
<dbReference type="Proteomes" id="UP000069912">
    <property type="component" value="Chromosome"/>
</dbReference>
<keyword evidence="3" id="KW-0444">Lipid biosynthesis</keyword>
<protein>
    <recommendedName>
        <fullName evidence="1 3">Biotin carboxyl carrier protein of acetyl-CoA carboxylase</fullName>
    </recommendedName>
</protein>
<dbReference type="EMBL" id="CP014160">
    <property type="protein sequence ID" value="AMB94866.1"/>
    <property type="molecule type" value="Genomic_DNA"/>
</dbReference>
<feature type="domain" description="Lipoyl-binding" evidence="5">
    <location>
        <begin position="78"/>
        <end position="161"/>
    </location>
</feature>
<keyword evidence="3" id="KW-0443">Lipid metabolism</keyword>
<evidence type="ECO:0000313" key="7">
    <source>
        <dbReference type="EMBL" id="PKZ23128.1"/>
    </source>
</evidence>
<dbReference type="SUPFAM" id="SSF51230">
    <property type="entry name" value="Single hybrid motif"/>
    <property type="match status" value="1"/>
</dbReference>
<dbReference type="KEGG" id="asan:AWM72_08895"/>
<evidence type="ECO:0000256" key="2">
    <source>
        <dbReference type="ARBA" id="ARBA00023267"/>
    </source>
</evidence>
<dbReference type="UniPathway" id="UPA00094"/>
<evidence type="ECO:0000256" key="1">
    <source>
        <dbReference type="ARBA" id="ARBA00017562"/>
    </source>
</evidence>
<proteinExistence type="predicted"/>
<keyword evidence="8" id="KW-1185">Reference proteome</keyword>
<dbReference type="PANTHER" id="PTHR45266">
    <property type="entry name" value="OXALOACETATE DECARBOXYLASE ALPHA CHAIN"/>
    <property type="match status" value="1"/>
</dbReference>
<name>A0A109RDW6_9LACT</name>
<evidence type="ECO:0000313" key="8">
    <source>
        <dbReference type="Proteomes" id="UP000069912"/>
    </source>
</evidence>
<dbReference type="GO" id="GO:0006633">
    <property type="term" value="P:fatty acid biosynthetic process"/>
    <property type="evidence" value="ECO:0007669"/>
    <property type="project" value="UniProtKB-UniPathway"/>
</dbReference>
<dbReference type="PROSITE" id="PS50968">
    <property type="entry name" value="BIOTINYL_LIPOYL"/>
    <property type="match status" value="1"/>
</dbReference>
<dbReference type="PANTHER" id="PTHR45266:SF3">
    <property type="entry name" value="OXALOACETATE DECARBOXYLASE ALPHA CHAIN"/>
    <property type="match status" value="1"/>
</dbReference>
<keyword evidence="2 3" id="KW-0092">Biotin</keyword>
<dbReference type="AlphaFoldDB" id="A0A109RDW6"/>
<feature type="region of interest" description="Disordered" evidence="4">
    <location>
        <begin position="55"/>
        <end position="85"/>
    </location>
</feature>
<dbReference type="GO" id="GO:0003989">
    <property type="term" value="F:acetyl-CoA carboxylase activity"/>
    <property type="evidence" value="ECO:0007669"/>
    <property type="project" value="InterPro"/>
</dbReference>
<dbReference type="OrthoDB" id="9811735at2"/>
<keyword evidence="3" id="KW-0275">Fatty acid biosynthesis</keyword>
<dbReference type="NCBIfam" id="TIGR00531">
    <property type="entry name" value="BCCP"/>
    <property type="match status" value="1"/>
</dbReference>
<evidence type="ECO:0000256" key="3">
    <source>
        <dbReference type="RuleBase" id="RU364072"/>
    </source>
</evidence>
<reference evidence="6 8" key="1">
    <citation type="journal article" date="2016" name="Genome Announc.">
        <title>Complete Genome Sequences of Aerococcus christensenii CCUG 28831T, Aerococcus sanguinicola CCUG 43001T, Aerococcus urinae CCUG 36881T, Aerococcus urinaeequi CCUG 28094T, Aerococcus urinaehominis CCUG 42038 BT, and Aerococcus viridans CCUG 4311T.</title>
        <authorList>
            <person name="Carkaci D."/>
            <person name="Dargis R."/>
            <person name="Nielsen X.C."/>
            <person name="Skovgaard O."/>
            <person name="Fuursted K."/>
            <person name="Christensen J.J."/>
        </authorList>
    </citation>
    <scope>NUCLEOTIDE SEQUENCE [LARGE SCALE GENOMIC DNA]</scope>
    <source>
        <strain evidence="6 8">CCUG43001</strain>
    </source>
</reference>
<accession>A0A109RDW6</accession>
<keyword evidence="3" id="KW-0276">Fatty acid metabolism</keyword>
<dbReference type="EMBL" id="PKGY01000001">
    <property type="protein sequence ID" value="PKZ23128.1"/>
    <property type="molecule type" value="Genomic_DNA"/>
</dbReference>
<organism evidence="6 8">
    <name type="scientific">Aerococcus sanguinicola</name>
    <dbReference type="NCBI Taxonomy" id="119206"/>
    <lineage>
        <taxon>Bacteria</taxon>
        <taxon>Bacillati</taxon>
        <taxon>Bacillota</taxon>
        <taxon>Bacilli</taxon>
        <taxon>Lactobacillales</taxon>
        <taxon>Aerococcaceae</taxon>
        <taxon>Aerococcus</taxon>
    </lineage>
</organism>
<dbReference type="PRINTS" id="PR01071">
    <property type="entry name" value="ACOABIOTINCC"/>
</dbReference>
<reference evidence="7 9" key="3">
    <citation type="submission" date="2017-12" db="EMBL/GenBank/DDBJ databases">
        <title>Phylogenetic diversity of female urinary microbiome.</title>
        <authorList>
            <person name="Thomas-White K."/>
            <person name="Wolfe A.J."/>
        </authorList>
    </citation>
    <scope>NUCLEOTIDE SEQUENCE [LARGE SCALE GENOMIC DNA]</scope>
    <source>
        <strain evidence="7 9">UMB0139</strain>
    </source>
</reference>
<feature type="compositionally biased region" description="Low complexity" evidence="4">
    <location>
        <begin position="63"/>
        <end position="74"/>
    </location>
</feature>
<evidence type="ECO:0000313" key="6">
    <source>
        <dbReference type="EMBL" id="AMB94866.1"/>
    </source>
</evidence>
<evidence type="ECO:0000256" key="4">
    <source>
        <dbReference type="SAM" id="MobiDB-lite"/>
    </source>
</evidence>
<dbReference type="Pfam" id="PF00364">
    <property type="entry name" value="Biotin_lipoyl"/>
    <property type="match status" value="1"/>
</dbReference>
<evidence type="ECO:0000259" key="5">
    <source>
        <dbReference type="PROSITE" id="PS50968"/>
    </source>
</evidence>
<dbReference type="Proteomes" id="UP000234239">
    <property type="component" value="Unassembled WGS sequence"/>
</dbReference>
<reference evidence="8" key="2">
    <citation type="submission" date="2016-01" db="EMBL/GenBank/DDBJ databases">
        <title>Six Aerococcus type strain genome sequencing and assembly using PacBio and Illumina Hiseq.</title>
        <authorList>
            <person name="Carkaci D."/>
            <person name="Dargis R."/>
            <person name="Nielsen X.C."/>
            <person name="Skovgaard O."/>
            <person name="Fuursted K."/>
            <person name="Christensen J.J."/>
        </authorList>
    </citation>
    <scope>NUCLEOTIDE SEQUENCE [LARGE SCALE GENOMIC DNA]</scope>
    <source>
        <strain evidence="8">CCUG43001</strain>
    </source>
</reference>
<comment type="pathway">
    <text evidence="3">Lipid metabolism; fatty acid biosynthesis.</text>
</comment>
<dbReference type="InterPro" id="IPR001249">
    <property type="entry name" value="AcCoA_biotinCC"/>
</dbReference>
<evidence type="ECO:0000313" key="9">
    <source>
        <dbReference type="Proteomes" id="UP000234239"/>
    </source>
</evidence>
<dbReference type="InterPro" id="IPR050709">
    <property type="entry name" value="Biotin_Carboxyl_Carrier/Decarb"/>
</dbReference>
<dbReference type="GeneID" id="92904186"/>
<dbReference type="InterPro" id="IPR011053">
    <property type="entry name" value="Single_hybrid_motif"/>
</dbReference>